<dbReference type="OrthoDB" id="3239888at2"/>
<protein>
    <recommendedName>
        <fullName evidence="4">DUF4418 domain-containing protein</fullName>
    </recommendedName>
</protein>
<dbReference type="InterPro" id="IPR025531">
    <property type="entry name" value="DUF4418"/>
</dbReference>
<reference evidence="2 3" key="1">
    <citation type="submission" date="2017-06" db="EMBL/GenBank/DDBJ databases">
        <title>Investigating the central metabolism of Clostridium thermosuccinogenes.</title>
        <authorList>
            <person name="Koendjbiharie J.G."/>
            <person name="van Kranenburg R."/>
        </authorList>
    </citation>
    <scope>NUCLEOTIDE SEQUENCE [LARGE SCALE GENOMIC DNA]</scope>
    <source>
        <strain evidence="2 3">DSM 5806</strain>
    </source>
</reference>
<evidence type="ECO:0000313" key="2">
    <source>
        <dbReference type="EMBL" id="PNU01646.1"/>
    </source>
</evidence>
<dbReference type="Proteomes" id="UP000236151">
    <property type="component" value="Unassembled WGS sequence"/>
</dbReference>
<evidence type="ECO:0008006" key="4">
    <source>
        <dbReference type="Google" id="ProtNLM"/>
    </source>
</evidence>
<comment type="caution">
    <text evidence="2">The sequence shown here is derived from an EMBL/GenBank/DDBJ whole genome shotgun (WGS) entry which is preliminary data.</text>
</comment>
<sequence>MGNRILSCVIFIVLGALLAIGPYTIFPVCQDGMMVMRCQNTAKAERAVGTLTAVIGVSVALFKDRKLRIGISIAGGALGLLALLLPNVLIGVCGSKHMTCRALALPAISVVSILIIVFAGLNALYLWKAVNSEVMSNGTSVKHE</sequence>
<keyword evidence="3" id="KW-1185">Reference proteome</keyword>
<proteinExistence type="predicted"/>
<dbReference type="AlphaFoldDB" id="A0A2K2FNG3"/>
<dbReference type="RefSeq" id="WP_103079874.1">
    <property type="nucleotide sequence ID" value="NZ_CP021850.1"/>
</dbReference>
<keyword evidence="1" id="KW-0812">Transmembrane</keyword>
<keyword evidence="1" id="KW-1133">Transmembrane helix</keyword>
<evidence type="ECO:0000256" key="1">
    <source>
        <dbReference type="SAM" id="Phobius"/>
    </source>
</evidence>
<feature type="transmembrane region" description="Helical" evidence="1">
    <location>
        <begin position="69"/>
        <end position="90"/>
    </location>
</feature>
<dbReference type="KEGG" id="cthd:CDO33_17055"/>
<gene>
    <name evidence="2" type="ORF">CDQ84_01070</name>
</gene>
<dbReference type="EMBL" id="NIOJ01000001">
    <property type="protein sequence ID" value="PNU01646.1"/>
    <property type="molecule type" value="Genomic_DNA"/>
</dbReference>
<accession>A0A2K2FNG3</accession>
<name>A0A2K2FNG3_9CLOT</name>
<dbReference type="Pfam" id="PF14387">
    <property type="entry name" value="DUF4418"/>
    <property type="match status" value="1"/>
</dbReference>
<organism evidence="2 3">
    <name type="scientific">Clostridium thermosuccinogenes</name>
    <dbReference type="NCBI Taxonomy" id="84032"/>
    <lineage>
        <taxon>Bacteria</taxon>
        <taxon>Bacillati</taxon>
        <taxon>Bacillota</taxon>
        <taxon>Clostridia</taxon>
        <taxon>Eubacteriales</taxon>
        <taxon>Clostridiaceae</taxon>
        <taxon>Clostridium</taxon>
    </lineage>
</organism>
<feature type="transmembrane region" description="Helical" evidence="1">
    <location>
        <begin position="102"/>
        <end position="127"/>
    </location>
</feature>
<feature type="transmembrane region" description="Helical" evidence="1">
    <location>
        <begin position="5"/>
        <end position="26"/>
    </location>
</feature>
<keyword evidence="1" id="KW-0472">Membrane</keyword>
<evidence type="ECO:0000313" key="3">
    <source>
        <dbReference type="Proteomes" id="UP000236151"/>
    </source>
</evidence>